<keyword evidence="2" id="KW-1133">Transmembrane helix</keyword>
<dbReference type="Pfam" id="PF13365">
    <property type="entry name" value="Trypsin_2"/>
    <property type="match status" value="1"/>
</dbReference>
<dbReference type="RefSeq" id="WP_036158422.1">
    <property type="nucleotide sequence ID" value="NZ_AVCX01000001.1"/>
</dbReference>
<dbReference type="Proteomes" id="UP000030437">
    <property type="component" value="Unassembled WGS sequence"/>
</dbReference>
<protein>
    <submittedName>
        <fullName evidence="3">Peptidase S7</fullName>
    </submittedName>
</protein>
<accession>A0A0A3IAE4</accession>
<keyword evidence="4" id="KW-1185">Reference proteome</keyword>
<dbReference type="Gene3D" id="2.40.10.120">
    <property type="match status" value="1"/>
</dbReference>
<dbReference type="eggNOG" id="COG0265">
    <property type="taxonomic scope" value="Bacteria"/>
</dbReference>
<proteinExistence type="predicted"/>
<keyword evidence="1" id="KW-0645">Protease</keyword>
<evidence type="ECO:0000256" key="2">
    <source>
        <dbReference type="SAM" id="Phobius"/>
    </source>
</evidence>
<keyword evidence="2" id="KW-0472">Membrane</keyword>
<dbReference type="PANTHER" id="PTHR43019">
    <property type="entry name" value="SERINE ENDOPROTEASE DEGS"/>
    <property type="match status" value="1"/>
</dbReference>
<dbReference type="AlphaFoldDB" id="A0A0A3IAE4"/>
<keyword evidence="1" id="KW-0720">Serine protease</keyword>
<dbReference type="PANTHER" id="PTHR43019:SF23">
    <property type="entry name" value="PROTEASE DO-LIKE 5, CHLOROPLASTIC"/>
    <property type="match status" value="1"/>
</dbReference>
<gene>
    <name evidence="3" type="ORF">CD32_20380</name>
</gene>
<sequence>MTQTNIDHQGELTEEEFLELVLEEQQKALEEERQRKLDGYNKPNKQKPFARLLVWMIALALFFNSFAILLNIFSIPAVEFIKVSTRLSAQEDIKQYKKAVVEVSTGSSKGTGFAISEDGLILTNHHVIDRALQLTVVFPDDGIYEAEVIAAYPEIDTALIKVEGTDLPYLDIANNYHYNANEHVYFIGNPLYFTGIANEGTVLDWVQLDDWEEPVMMMQAPIYKGNSGSPVIREKGEVVGIVFATLNTDEHGKVGLFIPIDAFHQAYQ</sequence>
<dbReference type="GO" id="GO:0004252">
    <property type="term" value="F:serine-type endopeptidase activity"/>
    <property type="evidence" value="ECO:0007669"/>
    <property type="project" value="InterPro"/>
</dbReference>
<evidence type="ECO:0000313" key="4">
    <source>
        <dbReference type="Proteomes" id="UP000030437"/>
    </source>
</evidence>
<name>A0A0A3IAE4_9BACI</name>
<dbReference type="STRING" id="1220589.CD32_20380"/>
<dbReference type="InterPro" id="IPR001940">
    <property type="entry name" value="Peptidase_S1C"/>
</dbReference>
<dbReference type="GO" id="GO:0006508">
    <property type="term" value="P:proteolysis"/>
    <property type="evidence" value="ECO:0007669"/>
    <property type="project" value="InterPro"/>
</dbReference>
<dbReference type="SUPFAM" id="SSF50494">
    <property type="entry name" value="Trypsin-like serine proteases"/>
    <property type="match status" value="1"/>
</dbReference>
<evidence type="ECO:0000313" key="3">
    <source>
        <dbReference type="EMBL" id="KGR81704.1"/>
    </source>
</evidence>
<keyword evidence="2" id="KW-0812">Transmembrane</keyword>
<reference evidence="3 4" key="1">
    <citation type="submission" date="2014-02" db="EMBL/GenBank/DDBJ databases">
        <title>Draft genome sequence of Lysinibacillus odysseyi NBRC 100172.</title>
        <authorList>
            <person name="Zhang F."/>
            <person name="Wang G."/>
            <person name="Zhang L."/>
        </authorList>
    </citation>
    <scope>NUCLEOTIDE SEQUENCE [LARGE SCALE GENOMIC DNA]</scope>
    <source>
        <strain evidence="3 4">NBRC 100172</strain>
    </source>
</reference>
<evidence type="ECO:0000256" key="1">
    <source>
        <dbReference type="ARBA" id="ARBA00022825"/>
    </source>
</evidence>
<dbReference type="EMBL" id="JPVP01000060">
    <property type="protein sequence ID" value="KGR81704.1"/>
    <property type="molecule type" value="Genomic_DNA"/>
</dbReference>
<dbReference type="InterPro" id="IPR009003">
    <property type="entry name" value="Peptidase_S1_PA"/>
</dbReference>
<organism evidence="3 4">
    <name type="scientific">Lysinibacillus odysseyi 34hs-1 = NBRC 100172</name>
    <dbReference type="NCBI Taxonomy" id="1220589"/>
    <lineage>
        <taxon>Bacteria</taxon>
        <taxon>Bacillati</taxon>
        <taxon>Bacillota</taxon>
        <taxon>Bacilli</taxon>
        <taxon>Bacillales</taxon>
        <taxon>Bacillaceae</taxon>
        <taxon>Lysinibacillus</taxon>
    </lineage>
</organism>
<feature type="transmembrane region" description="Helical" evidence="2">
    <location>
        <begin position="52"/>
        <end position="73"/>
    </location>
</feature>
<keyword evidence="1" id="KW-0378">Hydrolase</keyword>
<dbReference type="PRINTS" id="PR00834">
    <property type="entry name" value="PROTEASES2C"/>
</dbReference>
<comment type="caution">
    <text evidence="3">The sequence shown here is derived from an EMBL/GenBank/DDBJ whole genome shotgun (WGS) entry which is preliminary data.</text>
</comment>